<keyword evidence="1" id="KW-1133">Transmembrane helix</keyword>
<dbReference type="EMBL" id="MT141932">
    <property type="protein sequence ID" value="QJA72190.1"/>
    <property type="molecule type" value="Genomic_DNA"/>
</dbReference>
<keyword evidence="1" id="KW-0812">Transmembrane</keyword>
<keyword evidence="1" id="KW-0472">Membrane</keyword>
<protein>
    <recommendedName>
        <fullName evidence="3">VUT family protein</fullName>
    </recommendedName>
</protein>
<feature type="transmembrane region" description="Helical" evidence="1">
    <location>
        <begin position="143"/>
        <end position="160"/>
    </location>
</feature>
<dbReference type="AlphaFoldDB" id="A0A6M3JQP2"/>
<feature type="transmembrane region" description="Helical" evidence="1">
    <location>
        <begin position="57"/>
        <end position="76"/>
    </location>
</feature>
<evidence type="ECO:0000313" key="2">
    <source>
        <dbReference type="EMBL" id="QJA72190.1"/>
    </source>
</evidence>
<reference evidence="2" key="1">
    <citation type="submission" date="2020-03" db="EMBL/GenBank/DDBJ databases">
        <title>The deep terrestrial virosphere.</title>
        <authorList>
            <person name="Holmfeldt K."/>
            <person name="Nilsson E."/>
            <person name="Simone D."/>
            <person name="Lopez-Fernandez M."/>
            <person name="Wu X."/>
            <person name="de Brujin I."/>
            <person name="Lundin D."/>
            <person name="Andersson A."/>
            <person name="Bertilsson S."/>
            <person name="Dopson M."/>
        </authorList>
    </citation>
    <scope>NUCLEOTIDE SEQUENCE</scope>
    <source>
        <strain evidence="2">MM415A02853</strain>
    </source>
</reference>
<sequence length="165" mass="18277">MSKMKQIILITIYLVAIVAANLLTATFGPKMSIINAFVFIGLDLTTRDYLHEVWRKGLWRKMAALIFSGSLLSWLINNDAGMIAVASFSAFAAAGIVDTVIYQWLKKRPFMVRVNGSNVFSSIADSLVFPTIAFGGFMPFVTLGQIAAKIVGGFMWSFILRRLRS</sequence>
<dbReference type="InterPro" id="IPR003744">
    <property type="entry name" value="YhhQ"/>
</dbReference>
<proteinExistence type="predicted"/>
<evidence type="ECO:0008006" key="3">
    <source>
        <dbReference type="Google" id="ProtNLM"/>
    </source>
</evidence>
<organism evidence="2">
    <name type="scientific">viral metagenome</name>
    <dbReference type="NCBI Taxonomy" id="1070528"/>
    <lineage>
        <taxon>unclassified sequences</taxon>
        <taxon>metagenomes</taxon>
        <taxon>organismal metagenomes</taxon>
    </lineage>
</organism>
<name>A0A6M3JQP2_9ZZZZ</name>
<accession>A0A6M3JQP2</accession>
<dbReference type="Pfam" id="PF02592">
    <property type="entry name" value="Vut_1"/>
    <property type="match status" value="1"/>
</dbReference>
<evidence type="ECO:0000256" key="1">
    <source>
        <dbReference type="SAM" id="Phobius"/>
    </source>
</evidence>
<gene>
    <name evidence="2" type="ORF">MM415A02853_0003</name>
</gene>
<feature type="transmembrane region" description="Helical" evidence="1">
    <location>
        <begin position="82"/>
        <end position="105"/>
    </location>
</feature>
<feature type="transmembrane region" description="Helical" evidence="1">
    <location>
        <begin position="7"/>
        <end position="27"/>
    </location>
</feature>